<keyword evidence="3" id="KW-1185">Reference proteome</keyword>
<reference evidence="2" key="1">
    <citation type="submission" date="2023-08" db="EMBL/GenBank/DDBJ databases">
        <title>Pelteobagrus vachellii genome.</title>
        <authorList>
            <person name="Liu H."/>
        </authorList>
    </citation>
    <scope>NUCLEOTIDE SEQUENCE</scope>
    <source>
        <strain evidence="2">PRFRI_2022a</strain>
        <tissue evidence="2">Muscle</tissue>
    </source>
</reference>
<proteinExistence type="predicted"/>
<feature type="region of interest" description="Disordered" evidence="1">
    <location>
        <begin position="126"/>
        <end position="193"/>
    </location>
</feature>
<feature type="region of interest" description="Disordered" evidence="1">
    <location>
        <begin position="1"/>
        <end position="65"/>
    </location>
</feature>
<evidence type="ECO:0000256" key="1">
    <source>
        <dbReference type="SAM" id="MobiDB-lite"/>
    </source>
</evidence>
<name>A0AA88J6H4_TACVA</name>
<comment type="caution">
    <text evidence="2">The sequence shown here is derived from an EMBL/GenBank/DDBJ whole genome shotgun (WGS) entry which is preliminary data.</text>
</comment>
<accession>A0AA88J6H4</accession>
<sequence length="193" mass="20935">MSPSSSQDDTSTESLPSASSVSSAPSTSRENSSAAGITETTERSTAATKSSGITSAKSRKRKTKMEATLQIFTEKISSALNNTDDTELQLKLSNSPWPPFYQAPVQPSQYNPRKLPPQPTFYNFTQLPTFGMGSPQPPPCNETTNQPLSFLQVSAQPQGPAQQPFSQASGHPPFYRPPDDNDDDDDDDDDDDK</sequence>
<dbReference type="Proteomes" id="UP001187315">
    <property type="component" value="Unassembled WGS sequence"/>
</dbReference>
<feature type="compositionally biased region" description="Polar residues" evidence="1">
    <location>
        <begin position="141"/>
        <end position="169"/>
    </location>
</feature>
<feature type="compositionally biased region" description="Low complexity" evidence="1">
    <location>
        <begin position="12"/>
        <end position="28"/>
    </location>
</feature>
<gene>
    <name evidence="2" type="ORF">Q7C36_021775</name>
</gene>
<evidence type="ECO:0000313" key="2">
    <source>
        <dbReference type="EMBL" id="KAK2817842.1"/>
    </source>
</evidence>
<protein>
    <submittedName>
        <fullName evidence="2">Uncharacterized protein</fullName>
    </submittedName>
</protein>
<dbReference type="EMBL" id="JAVHJS010000024">
    <property type="protein sequence ID" value="KAK2817842.1"/>
    <property type="molecule type" value="Genomic_DNA"/>
</dbReference>
<feature type="compositionally biased region" description="Polar residues" evidence="1">
    <location>
        <begin position="29"/>
        <end position="56"/>
    </location>
</feature>
<evidence type="ECO:0000313" key="3">
    <source>
        <dbReference type="Proteomes" id="UP001187315"/>
    </source>
</evidence>
<dbReference type="AlphaFoldDB" id="A0AA88J6H4"/>
<organism evidence="2 3">
    <name type="scientific">Tachysurus vachellii</name>
    <name type="common">Darkbarbel catfish</name>
    <name type="synonym">Pelteobagrus vachellii</name>
    <dbReference type="NCBI Taxonomy" id="175792"/>
    <lineage>
        <taxon>Eukaryota</taxon>
        <taxon>Metazoa</taxon>
        <taxon>Chordata</taxon>
        <taxon>Craniata</taxon>
        <taxon>Vertebrata</taxon>
        <taxon>Euteleostomi</taxon>
        <taxon>Actinopterygii</taxon>
        <taxon>Neopterygii</taxon>
        <taxon>Teleostei</taxon>
        <taxon>Ostariophysi</taxon>
        <taxon>Siluriformes</taxon>
        <taxon>Bagridae</taxon>
        <taxon>Tachysurus</taxon>
    </lineage>
</organism>
<feature type="compositionally biased region" description="Acidic residues" evidence="1">
    <location>
        <begin position="180"/>
        <end position="193"/>
    </location>
</feature>